<evidence type="ECO:0000259" key="2">
    <source>
        <dbReference type="Pfam" id="PF26640"/>
    </source>
</evidence>
<proteinExistence type="predicted"/>
<keyword evidence="4" id="KW-1185">Reference proteome</keyword>
<evidence type="ECO:0000259" key="1">
    <source>
        <dbReference type="Pfam" id="PF06985"/>
    </source>
</evidence>
<evidence type="ECO:0000313" key="4">
    <source>
        <dbReference type="Proteomes" id="UP000054217"/>
    </source>
</evidence>
<dbReference type="InterPro" id="IPR058525">
    <property type="entry name" value="DUF8212"/>
</dbReference>
<dbReference type="AlphaFoldDB" id="A0A0C3PGK4"/>
<sequence>MRLIHVTTILDFETIINQGRGIDRSTEILREFYGPALAAKEYAILSHCWGVAENGEKEVSFQEMEQLATTYNKRRNEIRGRTGYKKVIDACKQAKMDGLEWVWVDTCCIDKKSSSELSEAVNSMCQWYANANQCYVYLHDSTSSIRSSAKWFTRGWTLQELIAPKVVHFFDSKWERLGNKEQFASNLSRITRIPENILKRGLNSERPSIAQIMSWAADRVTTREEDRAYSLLGLLGVHMPMLYGEGKNAFRRLQLEIIRSSNDQSIFAWGQTKDAGWSNSFLADDPSYFRDCSDVISLSPDEFTRFLTKYRHIPEDELSQIPAERLRTFTVTNDGIQIWLPTVTFGPYAEVQLACQKSNFSAAKYPTRGRWNSSHISFLTET</sequence>
<dbReference type="Pfam" id="PF26640">
    <property type="entry name" value="DUF8212"/>
    <property type="match status" value="1"/>
</dbReference>
<dbReference type="OrthoDB" id="2672031at2759"/>
<dbReference type="HOGENOM" id="CLU_000288_138_0_1"/>
<organism evidence="3 4">
    <name type="scientific">Pisolithus tinctorius Marx 270</name>
    <dbReference type="NCBI Taxonomy" id="870435"/>
    <lineage>
        <taxon>Eukaryota</taxon>
        <taxon>Fungi</taxon>
        <taxon>Dikarya</taxon>
        <taxon>Basidiomycota</taxon>
        <taxon>Agaricomycotina</taxon>
        <taxon>Agaricomycetes</taxon>
        <taxon>Agaricomycetidae</taxon>
        <taxon>Boletales</taxon>
        <taxon>Sclerodermatineae</taxon>
        <taxon>Pisolithaceae</taxon>
        <taxon>Pisolithus</taxon>
    </lineage>
</organism>
<evidence type="ECO:0000313" key="3">
    <source>
        <dbReference type="EMBL" id="KIO07084.1"/>
    </source>
</evidence>
<feature type="domain" description="Heterokaryon incompatibility" evidence="1">
    <location>
        <begin position="42"/>
        <end position="144"/>
    </location>
</feature>
<gene>
    <name evidence="3" type="ORF">M404DRAFT_428037</name>
</gene>
<dbReference type="STRING" id="870435.A0A0C3PGK4"/>
<accession>A0A0C3PGK4</accession>
<dbReference type="EMBL" id="KN831961">
    <property type="protein sequence ID" value="KIO07084.1"/>
    <property type="molecule type" value="Genomic_DNA"/>
</dbReference>
<dbReference type="InterPro" id="IPR010730">
    <property type="entry name" value="HET"/>
</dbReference>
<dbReference type="PANTHER" id="PTHR10622">
    <property type="entry name" value="HET DOMAIN-CONTAINING PROTEIN"/>
    <property type="match status" value="1"/>
</dbReference>
<dbReference type="Proteomes" id="UP000054217">
    <property type="component" value="Unassembled WGS sequence"/>
</dbReference>
<feature type="domain" description="DUF8212" evidence="2">
    <location>
        <begin position="248"/>
        <end position="348"/>
    </location>
</feature>
<name>A0A0C3PGK4_PISTI</name>
<reference evidence="3 4" key="1">
    <citation type="submission" date="2014-04" db="EMBL/GenBank/DDBJ databases">
        <authorList>
            <consortium name="DOE Joint Genome Institute"/>
            <person name="Kuo A."/>
            <person name="Kohler A."/>
            <person name="Costa M.D."/>
            <person name="Nagy L.G."/>
            <person name="Floudas D."/>
            <person name="Copeland A."/>
            <person name="Barry K.W."/>
            <person name="Cichocki N."/>
            <person name="Veneault-Fourrey C."/>
            <person name="LaButti K."/>
            <person name="Lindquist E.A."/>
            <person name="Lipzen A."/>
            <person name="Lundell T."/>
            <person name="Morin E."/>
            <person name="Murat C."/>
            <person name="Sun H."/>
            <person name="Tunlid A."/>
            <person name="Henrissat B."/>
            <person name="Grigoriev I.V."/>
            <person name="Hibbett D.S."/>
            <person name="Martin F."/>
            <person name="Nordberg H.P."/>
            <person name="Cantor M.N."/>
            <person name="Hua S.X."/>
        </authorList>
    </citation>
    <scope>NUCLEOTIDE SEQUENCE [LARGE SCALE GENOMIC DNA]</scope>
    <source>
        <strain evidence="3 4">Marx 270</strain>
    </source>
</reference>
<reference evidence="4" key="2">
    <citation type="submission" date="2015-01" db="EMBL/GenBank/DDBJ databases">
        <title>Evolutionary Origins and Diversification of the Mycorrhizal Mutualists.</title>
        <authorList>
            <consortium name="DOE Joint Genome Institute"/>
            <consortium name="Mycorrhizal Genomics Consortium"/>
            <person name="Kohler A."/>
            <person name="Kuo A."/>
            <person name="Nagy L.G."/>
            <person name="Floudas D."/>
            <person name="Copeland A."/>
            <person name="Barry K.W."/>
            <person name="Cichocki N."/>
            <person name="Veneault-Fourrey C."/>
            <person name="LaButti K."/>
            <person name="Lindquist E.A."/>
            <person name="Lipzen A."/>
            <person name="Lundell T."/>
            <person name="Morin E."/>
            <person name="Murat C."/>
            <person name="Riley R."/>
            <person name="Ohm R."/>
            <person name="Sun H."/>
            <person name="Tunlid A."/>
            <person name="Henrissat B."/>
            <person name="Grigoriev I.V."/>
            <person name="Hibbett D.S."/>
            <person name="Martin F."/>
        </authorList>
    </citation>
    <scope>NUCLEOTIDE SEQUENCE [LARGE SCALE GENOMIC DNA]</scope>
    <source>
        <strain evidence="4">Marx 270</strain>
    </source>
</reference>
<dbReference type="InParanoid" id="A0A0C3PGK4"/>
<dbReference type="Pfam" id="PF06985">
    <property type="entry name" value="HET"/>
    <property type="match status" value="1"/>
</dbReference>
<protein>
    <submittedName>
        <fullName evidence="3">Uncharacterized protein</fullName>
    </submittedName>
</protein>
<dbReference type="PANTHER" id="PTHR10622:SF10">
    <property type="entry name" value="HET DOMAIN-CONTAINING PROTEIN"/>
    <property type="match status" value="1"/>
</dbReference>